<dbReference type="AlphaFoldDB" id="A0A1V4B020"/>
<dbReference type="Proteomes" id="UP000254329">
    <property type="component" value="Unassembled WGS sequence"/>
</dbReference>
<dbReference type="InterPro" id="IPR007527">
    <property type="entry name" value="Znf_SWIM"/>
</dbReference>
<dbReference type="OrthoDB" id="7187515at2"/>
<evidence type="ECO:0000313" key="3">
    <source>
        <dbReference type="EMBL" id="STO58810.1"/>
    </source>
</evidence>
<dbReference type="PROSITE" id="PS50966">
    <property type="entry name" value="ZF_SWIM"/>
    <property type="match status" value="1"/>
</dbReference>
<dbReference type="Pfam" id="PF04434">
    <property type="entry name" value="SWIM"/>
    <property type="match status" value="1"/>
</dbReference>
<keyword evidence="6" id="KW-1185">Reference proteome</keyword>
<evidence type="ECO:0000259" key="2">
    <source>
        <dbReference type="PROSITE" id="PS50966"/>
    </source>
</evidence>
<gene>
    <name evidence="3" type="ORF">NCTC1659_00022</name>
    <name evidence="4" type="ORF">NCTC8540_00492</name>
    <name evidence="5" type="ORF">NCTC8540_02304</name>
</gene>
<proteinExistence type="predicted"/>
<feature type="domain" description="SWIM-type" evidence="2">
    <location>
        <begin position="47"/>
        <end position="83"/>
    </location>
</feature>
<reference evidence="6 7" key="1">
    <citation type="submission" date="2018-06" db="EMBL/GenBank/DDBJ databases">
        <authorList>
            <consortium name="Pathogen Informatics"/>
            <person name="Doyle S."/>
        </authorList>
    </citation>
    <scope>NUCLEOTIDE SEQUENCE [LARGE SCALE GENOMIC DNA]</scope>
    <source>
        <strain evidence="3 6">NCTC1659</strain>
        <strain evidence="4 7">NCTC8540</strain>
    </source>
</reference>
<evidence type="ECO:0000256" key="1">
    <source>
        <dbReference type="PROSITE-ProRule" id="PRU00325"/>
    </source>
</evidence>
<dbReference type="Proteomes" id="UP000254496">
    <property type="component" value="Unassembled WGS sequence"/>
</dbReference>
<protein>
    <submittedName>
        <fullName evidence="3">Uncharacterized conserved protein</fullName>
    </submittedName>
</protein>
<dbReference type="EMBL" id="UGHJ01000001">
    <property type="protein sequence ID" value="STO68010.1"/>
    <property type="molecule type" value="Genomic_DNA"/>
</dbReference>
<keyword evidence="1" id="KW-0863">Zinc-finger</keyword>
<dbReference type="GO" id="GO:0008270">
    <property type="term" value="F:zinc ion binding"/>
    <property type="evidence" value="ECO:0007669"/>
    <property type="project" value="UniProtKB-KW"/>
</dbReference>
<dbReference type="EMBL" id="UGHF01000001">
    <property type="protein sequence ID" value="STO58810.1"/>
    <property type="molecule type" value="Genomic_DNA"/>
</dbReference>
<evidence type="ECO:0000313" key="6">
    <source>
        <dbReference type="Proteomes" id="UP000254329"/>
    </source>
</evidence>
<keyword evidence="1" id="KW-0479">Metal-binding</keyword>
<keyword evidence="1" id="KW-0862">Zinc</keyword>
<evidence type="ECO:0000313" key="4">
    <source>
        <dbReference type="EMBL" id="STO68010.1"/>
    </source>
</evidence>
<dbReference type="EMBL" id="UGHJ01000002">
    <property type="protein sequence ID" value="STO91798.1"/>
    <property type="molecule type" value="Genomic_DNA"/>
</dbReference>
<sequence>MNIQKITSIFGDTITQRGLDYFKQNKVSELEKVRSTWFAKVEGTFPYYVTLSLNKQGGLSKAECTCPYEYRCKHIVAVWFEVLAKMGNIHNLSQTKIVPPTEDELYIRDLRNICNQYSGGCDYWEAQRFADELSIFIDNLEDLSEDYQFKLLKTLYGRLSKIIQHSDDSDGLLGEIMGQTAFHLNQLYQTTQNRKLRTNIEQSWKRWIDNKGFFWLAETFGVLEHWQTALNKSNRSQQVLDWITEYEKNAERYQQNAIMVWRYQALRYQDPSLAEKFLADNLSFAEIRNLAIELALEQENYSLLEKLISEGLATNQARIYQQGWQEILLNVAKKTNQRDKVIDCAEKLLIDTNNSIHLSAYQSLKATCSDLEWQEKASKIEHHIAQFGLNSKLADFFILEKAFDKLQNLLISHSNLSFVASYAEKIPKAQREKVIFHWLYLLEKEIETINTGPKYVVWVRTINRLLKKYPYIYNELSEVVARIKANYSRRPALIRELEAIKL</sequence>
<accession>A0A1V4B020</accession>
<name>A0A1V4B020_9PAST</name>
<evidence type="ECO:0000313" key="7">
    <source>
        <dbReference type="Proteomes" id="UP000254496"/>
    </source>
</evidence>
<evidence type="ECO:0000313" key="5">
    <source>
        <dbReference type="EMBL" id="STO91798.1"/>
    </source>
</evidence>
<dbReference type="RefSeq" id="WP_078218869.1">
    <property type="nucleotide sequence ID" value="NZ_MUXZ01000024.1"/>
</dbReference>
<organism evidence="3 6">
    <name type="scientific">Canicola haemoglobinophilus</name>
    <dbReference type="NCBI Taxonomy" id="733"/>
    <lineage>
        <taxon>Bacteria</taxon>
        <taxon>Pseudomonadati</taxon>
        <taxon>Pseudomonadota</taxon>
        <taxon>Gammaproteobacteria</taxon>
        <taxon>Pasteurellales</taxon>
        <taxon>Pasteurellaceae</taxon>
        <taxon>Canicola</taxon>
    </lineage>
</organism>